<dbReference type="AlphaFoldDB" id="I4Z084"/>
<organism evidence="7 8">
    <name type="scientific">Microvirga lotononidis</name>
    <dbReference type="NCBI Taxonomy" id="864069"/>
    <lineage>
        <taxon>Bacteria</taxon>
        <taxon>Pseudomonadati</taxon>
        <taxon>Pseudomonadota</taxon>
        <taxon>Alphaproteobacteria</taxon>
        <taxon>Hyphomicrobiales</taxon>
        <taxon>Methylobacteriaceae</taxon>
        <taxon>Microvirga</taxon>
    </lineage>
</organism>
<gene>
    <name evidence="7" type="ORF">MicloDRAFT_00021070</name>
</gene>
<evidence type="ECO:0000256" key="4">
    <source>
        <dbReference type="ARBA" id="ARBA00023239"/>
    </source>
</evidence>
<sequence length="423" mass="44933">MAYNEALEDDVADYAITIEDVKRAAETIQGQVLRTPLVPAPRLSQLTGSTVFVKHENMQPTGSFKERGATTKLESLTEAERKHGVIAMSAGNHAQAVAYHARRLGIPATIVMPVGTPLVKAENTRSYGARVILEGETLYESAARAREIADAEGLVFVHPYDDPKVMAGQGTIALEMLADAPDLDQIVVPIGGGGLISGIAIAAKALKPSTEIIGVEAALYPSFRNAILGENRPIGGATLAEGIAVKTVGQLPLPIVRDLVPNIIAVEEPLIERAVNAYATLQRTMAEGAGAAGLAAMLAQPERFQGKRVGLVLCGGNIDARILASVMVRELERDDRITSFRITSNDRPGLLGRVASLLGNLGANILEVSHGRLFLDVPAKGVSIDITIETRDRAHTLEVFEALAAEGLAPQRIESRSLPETAF</sequence>
<dbReference type="InterPro" id="IPR036052">
    <property type="entry name" value="TrpB-like_PALP_sf"/>
</dbReference>
<dbReference type="Gene3D" id="3.40.50.1100">
    <property type="match status" value="2"/>
</dbReference>
<evidence type="ECO:0000256" key="2">
    <source>
        <dbReference type="ARBA" id="ARBA00010869"/>
    </source>
</evidence>
<dbReference type="GO" id="GO:0006565">
    <property type="term" value="P:L-serine catabolic process"/>
    <property type="evidence" value="ECO:0007669"/>
    <property type="project" value="TreeGrafter"/>
</dbReference>
<dbReference type="Gene3D" id="3.30.70.260">
    <property type="match status" value="1"/>
</dbReference>
<name>I4Z084_9HYPH</name>
<accession>I4Z084</accession>
<reference evidence="7 8" key="1">
    <citation type="submission" date="2012-02" db="EMBL/GenBank/DDBJ databases">
        <title>Improved High-Quality Draft sequence of Microvirga sp. WSM3557.</title>
        <authorList>
            <consortium name="US DOE Joint Genome Institute"/>
            <person name="Lucas S."/>
            <person name="Han J."/>
            <person name="Lapidus A."/>
            <person name="Cheng J.-F."/>
            <person name="Goodwin L."/>
            <person name="Pitluck S."/>
            <person name="Peters L."/>
            <person name="Zhang X."/>
            <person name="Detter J.C."/>
            <person name="Han C."/>
            <person name="Tapia R."/>
            <person name="Land M."/>
            <person name="Hauser L."/>
            <person name="Kyrpides N."/>
            <person name="Ivanova N."/>
            <person name="Pagani I."/>
            <person name="Brau L."/>
            <person name="Yates R."/>
            <person name="O'Hara G."/>
            <person name="Rui T."/>
            <person name="Howieson J."/>
            <person name="Reeve W."/>
            <person name="Woyke T."/>
        </authorList>
    </citation>
    <scope>NUCLEOTIDE SEQUENCE [LARGE SCALE GENOMIC DNA]</scope>
    <source>
        <strain evidence="7 8">WSM3557</strain>
    </source>
</reference>
<dbReference type="SUPFAM" id="SSF55021">
    <property type="entry name" value="ACT-like"/>
    <property type="match status" value="1"/>
</dbReference>
<dbReference type="GO" id="GO:0009097">
    <property type="term" value="P:isoleucine biosynthetic process"/>
    <property type="evidence" value="ECO:0007669"/>
    <property type="project" value="TreeGrafter"/>
</dbReference>
<evidence type="ECO:0000256" key="5">
    <source>
        <dbReference type="ARBA" id="ARBA00049406"/>
    </source>
</evidence>
<evidence type="ECO:0000259" key="6">
    <source>
        <dbReference type="PROSITE" id="PS51671"/>
    </source>
</evidence>
<comment type="similarity">
    <text evidence="2">Belongs to the serine/threonine dehydratase family.</text>
</comment>
<dbReference type="InterPro" id="IPR005789">
    <property type="entry name" value="Thr_deHydtase_catblc"/>
</dbReference>
<dbReference type="STRING" id="864069.MicloDRAFT_00021070"/>
<protein>
    <submittedName>
        <fullName evidence="7">Threonine dehydratase, medium form</fullName>
    </submittedName>
</protein>
<keyword evidence="3" id="KW-0663">Pyridoxal phosphate</keyword>
<keyword evidence="4" id="KW-0456">Lyase</keyword>
<dbReference type="InterPro" id="IPR045865">
    <property type="entry name" value="ACT-like_dom_sf"/>
</dbReference>
<comment type="catalytic activity">
    <reaction evidence="5">
        <text>L-serine = pyruvate + NH4(+)</text>
        <dbReference type="Rhea" id="RHEA:19169"/>
        <dbReference type="ChEBI" id="CHEBI:15361"/>
        <dbReference type="ChEBI" id="CHEBI:28938"/>
        <dbReference type="ChEBI" id="CHEBI:33384"/>
        <dbReference type="EC" id="4.3.1.17"/>
    </reaction>
</comment>
<dbReference type="OrthoDB" id="9811476at2"/>
<dbReference type="FunFam" id="3.40.50.1100:FF:000005">
    <property type="entry name" value="Threonine dehydratase catabolic"/>
    <property type="match status" value="1"/>
</dbReference>
<dbReference type="PANTHER" id="PTHR48078">
    <property type="entry name" value="THREONINE DEHYDRATASE, MITOCHONDRIAL-RELATED"/>
    <property type="match status" value="1"/>
</dbReference>
<dbReference type="eggNOG" id="COG1171">
    <property type="taxonomic scope" value="Bacteria"/>
</dbReference>
<dbReference type="PROSITE" id="PS51671">
    <property type="entry name" value="ACT"/>
    <property type="match status" value="1"/>
</dbReference>
<dbReference type="SUPFAM" id="SSF53686">
    <property type="entry name" value="Tryptophan synthase beta subunit-like PLP-dependent enzymes"/>
    <property type="match status" value="1"/>
</dbReference>
<dbReference type="InterPro" id="IPR002912">
    <property type="entry name" value="ACT_dom"/>
</dbReference>
<dbReference type="PANTHER" id="PTHR48078:SF6">
    <property type="entry name" value="L-THREONINE DEHYDRATASE CATABOLIC TDCB"/>
    <property type="match status" value="1"/>
</dbReference>
<comment type="cofactor">
    <cofactor evidence="1">
        <name>pyridoxal 5'-phosphate</name>
        <dbReference type="ChEBI" id="CHEBI:597326"/>
    </cofactor>
</comment>
<evidence type="ECO:0000313" key="8">
    <source>
        <dbReference type="Proteomes" id="UP000003947"/>
    </source>
</evidence>
<dbReference type="NCBIfam" id="NF005600">
    <property type="entry name" value="PRK07334.1"/>
    <property type="match status" value="1"/>
</dbReference>
<dbReference type="InterPro" id="IPR001926">
    <property type="entry name" value="TrpB-like_PALP"/>
</dbReference>
<dbReference type="RefSeq" id="WP_009491092.1">
    <property type="nucleotide sequence ID" value="NZ_CP141048.1"/>
</dbReference>
<dbReference type="HOGENOM" id="CLU_021152_4_1_5"/>
<dbReference type="CDD" id="cd04886">
    <property type="entry name" value="ACT_ThrD-II-like"/>
    <property type="match status" value="1"/>
</dbReference>
<dbReference type="PATRIC" id="fig|864069.3.peg.2301"/>
<dbReference type="NCBIfam" id="TIGR01127">
    <property type="entry name" value="ilvA_1Cterm"/>
    <property type="match status" value="1"/>
</dbReference>
<dbReference type="GO" id="GO:0004794">
    <property type="term" value="F:threonine deaminase activity"/>
    <property type="evidence" value="ECO:0007669"/>
    <property type="project" value="InterPro"/>
</dbReference>
<dbReference type="Proteomes" id="UP000003947">
    <property type="component" value="Unassembled WGS sequence"/>
</dbReference>
<dbReference type="InterPro" id="IPR050147">
    <property type="entry name" value="Ser/Thr_Dehydratase"/>
</dbReference>
<dbReference type="EMBL" id="JH660641">
    <property type="protein sequence ID" value="EIM29626.1"/>
    <property type="molecule type" value="Genomic_DNA"/>
</dbReference>
<keyword evidence="8" id="KW-1185">Reference proteome</keyword>
<evidence type="ECO:0000313" key="7">
    <source>
        <dbReference type="EMBL" id="EIM29626.1"/>
    </source>
</evidence>
<evidence type="ECO:0000256" key="1">
    <source>
        <dbReference type="ARBA" id="ARBA00001933"/>
    </source>
</evidence>
<dbReference type="Pfam" id="PF01842">
    <property type="entry name" value="ACT"/>
    <property type="match status" value="1"/>
</dbReference>
<dbReference type="InterPro" id="IPR044561">
    <property type="entry name" value="ACT_ThrD-II-like"/>
</dbReference>
<dbReference type="CDD" id="cd01562">
    <property type="entry name" value="Thr-dehyd"/>
    <property type="match status" value="1"/>
</dbReference>
<dbReference type="Pfam" id="PF00291">
    <property type="entry name" value="PALP"/>
    <property type="match status" value="1"/>
</dbReference>
<proteinExistence type="inferred from homology"/>
<evidence type="ECO:0000256" key="3">
    <source>
        <dbReference type="ARBA" id="ARBA00022898"/>
    </source>
</evidence>
<dbReference type="GO" id="GO:0006567">
    <property type="term" value="P:L-threonine catabolic process"/>
    <property type="evidence" value="ECO:0007669"/>
    <property type="project" value="InterPro"/>
</dbReference>
<dbReference type="GO" id="GO:0003941">
    <property type="term" value="F:L-serine ammonia-lyase activity"/>
    <property type="evidence" value="ECO:0007669"/>
    <property type="project" value="UniProtKB-EC"/>
</dbReference>
<feature type="domain" description="ACT" evidence="6">
    <location>
        <begin position="339"/>
        <end position="415"/>
    </location>
</feature>